<keyword evidence="1" id="KW-0472">Membrane</keyword>
<keyword evidence="3" id="KW-1185">Reference proteome</keyword>
<accession>A0A0U5GL60</accession>
<keyword evidence="1" id="KW-1133">Transmembrane helix</keyword>
<feature type="transmembrane region" description="Helical" evidence="1">
    <location>
        <begin position="56"/>
        <end position="74"/>
    </location>
</feature>
<gene>
    <name evidence="2" type="ORF">ASPCAL14803</name>
</gene>
<proteinExistence type="predicted"/>
<evidence type="ECO:0000313" key="2">
    <source>
        <dbReference type="EMBL" id="CEL11704.1"/>
    </source>
</evidence>
<evidence type="ECO:0008006" key="4">
    <source>
        <dbReference type="Google" id="ProtNLM"/>
    </source>
</evidence>
<dbReference type="InterPro" id="IPR029044">
    <property type="entry name" value="Nucleotide-diphossugar_trans"/>
</dbReference>
<feature type="transmembrane region" description="Helical" evidence="1">
    <location>
        <begin position="21"/>
        <end position="50"/>
    </location>
</feature>
<dbReference type="SUPFAM" id="SSF53448">
    <property type="entry name" value="Nucleotide-diphospho-sugar transferases"/>
    <property type="match status" value="1"/>
</dbReference>
<sequence>MARLVDIKHQRGFWTKVCIEYGIYTLFIAFVYFFLIGVPLWEGAAFWLYWIMRHKFVFQGGWAIVIAVLVFYAYTPLLITFQGDAPGPEALSTALLIPTYRSAPILGKTLEAAMKVFPAENIYIVANGNSSTPLDNTEDICREYRVNHIWSPVGSKIVALFVGCYAVNCFRSVLVMDDDCILPPNFIVVASRLSDRTRCIGYTIKAAGLTT</sequence>
<protein>
    <recommendedName>
        <fullName evidence="4">Glycosyltransferase 2-like domain-containing protein</fullName>
    </recommendedName>
</protein>
<dbReference type="STRING" id="454130.A0A0U5GL60"/>
<evidence type="ECO:0000256" key="1">
    <source>
        <dbReference type="SAM" id="Phobius"/>
    </source>
</evidence>
<evidence type="ECO:0000313" key="3">
    <source>
        <dbReference type="Proteomes" id="UP000054771"/>
    </source>
</evidence>
<dbReference type="Pfam" id="PF13641">
    <property type="entry name" value="Glyco_tranf_2_3"/>
    <property type="match status" value="1"/>
</dbReference>
<dbReference type="Proteomes" id="UP000054771">
    <property type="component" value="Unassembled WGS sequence"/>
</dbReference>
<dbReference type="Gene3D" id="3.90.550.10">
    <property type="entry name" value="Spore Coat Polysaccharide Biosynthesis Protein SpsA, Chain A"/>
    <property type="match status" value="1"/>
</dbReference>
<dbReference type="OrthoDB" id="2590398at2759"/>
<keyword evidence="1" id="KW-0812">Transmembrane</keyword>
<dbReference type="AlphaFoldDB" id="A0A0U5GL60"/>
<reference evidence="3" key="1">
    <citation type="journal article" date="2016" name="Genome Announc.">
        <title>Draft genome sequences of fungus Aspergillus calidoustus.</title>
        <authorList>
            <person name="Horn F."/>
            <person name="Linde J."/>
            <person name="Mattern D.J."/>
            <person name="Walther G."/>
            <person name="Guthke R."/>
            <person name="Scherlach K."/>
            <person name="Martin K."/>
            <person name="Brakhage A.A."/>
            <person name="Petzke L."/>
            <person name="Valiante V."/>
        </authorList>
    </citation>
    <scope>NUCLEOTIDE SEQUENCE [LARGE SCALE GENOMIC DNA]</scope>
    <source>
        <strain evidence="3">SF006504</strain>
    </source>
</reference>
<organism evidence="2 3">
    <name type="scientific">Aspergillus calidoustus</name>
    <dbReference type="NCBI Taxonomy" id="454130"/>
    <lineage>
        <taxon>Eukaryota</taxon>
        <taxon>Fungi</taxon>
        <taxon>Dikarya</taxon>
        <taxon>Ascomycota</taxon>
        <taxon>Pezizomycotina</taxon>
        <taxon>Eurotiomycetes</taxon>
        <taxon>Eurotiomycetidae</taxon>
        <taxon>Eurotiales</taxon>
        <taxon>Aspergillaceae</taxon>
        <taxon>Aspergillus</taxon>
        <taxon>Aspergillus subgen. Nidulantes</taxon>
    </lineage>
</organism>
<name>A0A0U5GL60_ASPCI</name>
<dbReference type="EMBL" id="CDMC01000030">
    <property type="protein sequence ID" value="CEL11704.1"/>
    <property type="molecule type" value="Genomic_DNA"/>
</dbReference>